<proteinExistence type="predicted"/>
<dbReference type="PANTHER" id="PTHR46656:SF3">
    <property type="entry name" value="PUTATIVE-RELATED"/>
    <property type="match status" value="1"/>
</dbReference>
<dbReference type="AlphaFoldDB" id="A0A6M3ILS0"/>
<feature type="domain" description="Glycosyl transferase family 1" evidence="1">
    <location>
        <begin position="298"/>
        <end position="356"/>
    </location>
</feature>
<keyword evidence="2" id="KW-0808">Transferase</keyword>
<sequence length="543" mass="63923">MKPRILISSEFSQLSTGFSIYSRNILERLYRKYDVMEFASYGASDDPRMGNVPWKVFPTYLTKDASQEEQHKFHSVASNQFGEHKFEEVCLRFKQHVTIDIRDTWMWEYQSRSPFRPCFYHMVMPTCDAYPQAEQWIVLMADLDATFTYQDWSLKILKEQSGGKINLVGSASPCADPIFRPIENRNDIKKQLGFSEYTILGTVMRNQRRKLFPQLFRDFRRFLNETKRNDILLYCHTSYPDAGWDIPKLLLEHGLSTKILFTYVCQNCKQSFPAFFNDALMVCSNCHSRMCHLINVQEGVEDEILCRIYNMFDWYIQYSNSEGFGLPMVESTACGTPVLAVDYSAMSDVVRKLGGFPIKVERLDIEIETGCYRATPNSDHFISLLKHLTTLSSSYYNDLRLKTRENYEKNYNWDTTAQKWADQIDQIDLDHYEKAWRQPPRILQPSDQIPQGVSNRQFARWLITDVLREPERLGTYIEARLIRDLNYGFVTQVAGGMYFNELSAMSNKPNYREFNRQQAYDHMVSLCNRRNYWENERMKSLQK</sequence>
<dbReference type="EMBL" id="MT141330">
    <property type="protein sequence ID" value="QJA58580.1"/>
    <property type="molecule type" value="Genomic_DNA"/>
</dbReference>
<dbReference type="PANTHER" id="PTHR46656">
    <property type="entry name" value="PUTATIVE-RELATED"/>
    <property type="match status" value="1"/>
</dbReference>
<dbReference type="SUPFAM" id="SSF53756">
    <property type="entry name" value="UDP-Glycosyltransferase/glycogen phosphorylase"/>
    <property type="match status" value="1"/>
</dbReference>
<evidence type="ECO:0000259" key="1">
    <source>
        <dbReference type="Pfam" id="PF00534"/>
    </source>
</evidence>
<gene>
    <name evidence="2" type="ORF">MM415B01436_0014</name>
</gene>
<dbReference type="Gene3D" id="3.40.50.2000">
    <property type="entry name" value="Glycogen Phosphorylase B"/>
    <property type="match status" value="1"/>
</dbReference>
<reference evidence="2" key="1">
    <citation type="submission" date="2020-03" db="EMBL/GenBank/DDBJ databases">
        <title>The deep terrestrial virosphere.</title>
        <authorList>
            <person name="Holmfeldt K."/>
            <person name="Nilsson E."/>
            <person name="Simone D."/>
            <person name="Lopez-Fernandez M."/>
            <person name="Wu X."/>
            <person name="de Brujin I."/>
            <person name="Lundin D."/>
            <person name="Andersson A."/>
            <person name="Bertilsson S."/>
            <person name="Dopson M."/>
        </authorList>
    </citation>
    <scope>NUCLEOTIDE SEQUENCE</scope>
    <source>
        <strain evidence="2">MM415B01436</strain>
    </source>
</reference>
<protein>
    <submittedName>
        <fullName evidence="2">Putative glycosyltransferase</fullName>
    </submittedName>
</protein>
<dbReference type="Pfam" id="PF00534">
    <property type="entry name" value="Glycos_transf_1"/>
    <property type="match status" value="1"/>
</dbReference>
<dbReference type="InterPro" id="IPR001296">
    <property type="entry name" value="Glyco_trans_1"/>
</dbReference>
<organism evidence="2">
    <name type="scientific">viral metagenome</name>
    <dbReference type="NCBI Taxonomy" id="1070528"/>
    <lineage>
        <taxon>unclassified sequences</taxon>
        <taxon>metagenomes</taxon>
        <taxon>organismal metagenomes</taxon>
    </lineage>
</organism>
<evidence type="ECO:0000313" key="2">
    <source>
        <dbReference type="EMBL" id="QJA58580.1"/>
    </source>
</evidence>
<accession>A0A6M3ILS0</accession>
<dbReference type="GO" id="GO:0016757">
    <property type="term" value="F:glycosyltransferase activity"/>
    <property type="evidence" value="ECO:0007669"/>
    <property type="project" value="InterPro"/>
</dbReference>
<name>A0A6M3ILS0_9ZZZZ</name>